<organism evidence="1 2">
    <name type="scientific">Agromyces luteolus</name>
    <dbReference type="NCBI Taxonomy" id="88373"/>
    <lineage>
        <taxon>Bacteria</taxon>
        <taxon>Bacillati</taxon>
        <taxon>Actinomycetota</taxon>
        <taxon>Actinomycetes</taxon>
        <taxon>Micrococcales</taxon>
        <taxon>Microbacteriaceae</taxon>
        <taxon>Agromyces</taxon>
    </lineage>
</organism>
<sequence length="205" mass="22919">MVHAHAIRAGITPPRHTSDLDVLINIGAARISQVAGPLQAAGFEPVEPNGTGPFHRFRRGRDVVDVMVPQAADRTYRWRMRPVLRSPGAQQALQRLDQYTVTGRHGGATALVNVPDATGAIIAKAAAYSVDRRDRERHLEDVVVLLAATPRRYLATELSRRDRQHLRPMIQQLSVPDAIWWSVLDDRARGFADATFRRLRELVES</sequence>
<keyword evidence="2" id="KW-1185">Reference proteome</keyword>
<dbReference type="OrthoDB" id="5175769at2"/>
<protein>
    <submittedName>
        <fullName evidence="1">Uncharacterized protein</fullName>
    </submittedName>
</protein>
<dbReference type="Proteomes" id="UP000480122">
    <property type="component" value="Unassembled WGS sequence"/>
</dbReference>
<dbReference type="RefSeq" id="WP_155843450.1">
    <property type="nucleotide sequence ID" value="NZ_BAAAIA010000008.1"/>
</dbReference>
<name>A0A7C9LF46_9MICO</name>
<accession>A0A7C9LF46</accession>
<gene>
    <name evidence="1" type="ORF">GLX25_15790</name>
</gene>
<comment type="caution">
    <text evidence="1">The sequence shown here is derived from an EMBL/GenBank/DDBJ whole genome shotgun (WGS) entry which is preliminary data.</text>
</comment>
<proteinExistence type="predicted"/>
<reference evidence="1 2" key="1">
    <citation type="submission" date="2019-11" db="EMBL/GenBank/DDBJ databases">
        <title>Agromyces kandeliae sp. nov., isolated from mangrove soil.</title>
        <authorList>
            <person name="Wang R."/>
        </authorList>
    </citation>
    <scope>NUCLEOTIDE SEQUENCE [LARGE SCALE GENOMIC DNA]</scope>
    <source>
        <strain evidence="1 2">JCM 11431</strain>
    </source>
</reference>
<dbReference type="AlphaFoldDB" id="A0A7C9LF46"/>
<dbReference type="EMBL" id="WODA01000025">
    <property type="protein sequence ID" value="MUN08571.1"/>
    <property type="molecule type" value="Genomic_DNA"/>
</dbReference>
<evidence type="ECO:0000313" key="1">
    <source>
        <dbReference type="EMBL" id="MUN08571.1"/>
    </source>
</evidence>
<evidence type="ECO:0000313" key="2">
    <source>
        <dbReference type="Proteomes" id="UP000480122"/>
    </source>
</evidence>